<feature type="region of interest" description="Disordered" evidence="1">
    <location>
        <begin position="341"/>
        <end position="370"/>
    </location>
</feature>
<gene>
    <name evidence="3" type="ORF">ARMGADRAFT_1170719</name>
</gene>
<dbReference type="AlphaFoldDB" id="A0A2H3CNN5"/>
<dbReference type="OrthoDB" id="2900916at2759"/>
<evidence type="ECO:0000256" key="1">
    <source>
        <dbReference type="SAM" id="MobiDB-lite"/>
    </source>
</evidence>
<accession>A0A2H3CNN5</accession>
<feature type="transmembrane region" description="Helical" evidence="2">
    <location>
        <begin position="272"/>
        <end position="292"/>
    </location>
</feature>
<dbReference type="EMBL" id="KZ293710">
    <property type="protein sequence ID" value="PBK82994.1"/>
    <property type="molecule type" value="Genomic_DNA"/>
</dbReference>
<feature type="compositionally biased region" description="Acidic residues" evidence="1">
    <location>
        <begin position="350"/>
        <end position="370"/>
    </location>
</feature>
<dbReference type="InParanoid" id="A0A2H3CNN5"/>
<protein>
    <submittedName>
        <fullName evidence="3">Uncharacterized protein</fullName>
    </submittedName>
</protein>
<keyword evidence="2" id="KW-0472">Membrane</keyword>
<keyword evidence="2" id="KW-1133">Transmembrane helix</keyword>
<sequence length="370" mass="40810">MHDPLIVYISQSARGTIYIFKNKMVVITEVPDLPSVDIQMMFQLMNIYLNELILWAFCNGIYTGIVAIALWSVFSAKDMNRGIASYTMVFVILFLYGLDTLTIAFSWSLGSYVFIGNGWNFWTVFLALVISTPPSMKAQWAVSIAGGISTLLADISLIWRCWTVWGRRWLIVLIPIACTLTGTGIVHSEFAPLNPALMEDSAIKIVDTYHLIHDTPDNAQDLLSYGSAAIWSILYISFLMATTIICTLLIIYRIVTVTGGMGIRSYRGVIEIIVESALIYSLSLLVYIVLVARESPGGPYADVIASSARGIAPTLIVGRVAAGHARPDESWNGSIASTSSLRFRRHSEDQSEGEGTIDEQDVEGGSEDRR</sequence>
<feature type="transmembrane region" description="Helical" evidence="2">
    <location>
        <begin position="169"/>
        <end position="188"/>
    </location>
</feature>
<feature type="transmembrane region" description="Helical" evidence="2">
    <location>
        <begin position="52"/>
        <end position="71"/>
    </location>
</feature>
<feature type="transmembrane region" description="Helical" evidence="2">
    <location>
        <begin position="83"/>
        <end position="105"/>
    </location>
</feature>
<name>A0A2H3CNN5_ARMGA</name>
<evidence type="ECO:0000313" key="3">
    <source>
        <dbReference type="EMBL" id="PBK82994.1"/>
    </source>
</evidence>
<reference evidence="4" key="1">
    <citation type="journal article" date="2017" name="Nat. Ecol. Evol.">
        <title>Genome expansion and lineage-specific genetic innovations in the forest pathogenic fungi Armillaria.</title>
        <authorList>
            <person name="Sipos G."/>
            <person name="Prasanna A.N."/>
            <person name="Walter M.C."/>
            <person name="O'Connor E."/>
            <person name="Balint B."/>
            <person name="Krizsan K."/>
            <person name="Kiss B."/>
            <person name="Hess J."/>
            <person name="Varga T."/>
            <person name="Slot J."/>
            <person name="Riley R."/>
            <person name="Boka B."/>
            <person name="Rigling D."/>
            <person name="Barry K."/>
            <person name="Lee J."/>
            <person name="Mihaltcheva S."/>
            <person name="LaButti K."/>
            <person name="Lipzen A."/>
            <person name="Waldron R."/>
            <person name="Moloney N.M."/>
            <person name="Sperisen C."/>
            <person name="Kredics L."/>
            <person name="Vagvoelgyi C."/>
            <person name="Patrignani A."/>
            <person name="Fitzpatrick D."/>
            <person name="Nagy I."/>
            <person name="Doyle S."/>
            <person name="Anderson J.B."/>
            <person name="Grigoriev I.V."/>
            <person name="Gueldener U."/>
            <person name="Muensterkoetter M."/>
            <person name="Nagy L.G."/>
        </authorList>
    </citation>
    <scope>NUCLEOTIDE SEQUENCE [LARGE SCALE GENOMIC DNA]</scope>
    <source>
        <strain evidence="4">Ar21-2</strain>
    </source>
</reference>
<keyword evidence="2" id="KW-0812">Transmembrane</keyword>
<proteinExistence type="predicted"/>
<evidence type="ECO:0000256" key="2">
    <source>
        <dbReference type="SAM" id="Phobius"/>
    </source>
</evidence>
<organism evidence="3 4">
    <name type="scientific">Armillaria gallica</name>
    <name type="common">Bulbous honey fungus</name>
    <name type="synonym">Armillaria bulbosa</name>
    <dbReference type="NCBI Taxonomy" id="47427"/>
    <lineage>
        <taxon>Eukaryota</taxon>
        <taxon>Fungi</taxon>
        <taxon>Dikarya</taxon>
        <taxon>Basidiomycota</taxon>
        <taxon>Agaricomycotina</taxon>
        <taxon>Agaricomycetes</taxon>
        <taxon>Agaricomycetidae</taxon>
        <taxon>Agaricales</taxon>
        <taxon>Marasmiineae</taxon>
        <taxon>Physalacriaceae</taxon>
        <taxon>Armillaria</taxon>
    </lineage>
</organism>
<feature type="transmembrane region" description="Helical" evidence="2">
    <location>
        <begin position="228"/>
        <end position="252"/>
    </location>
</feature>
<evidence type="ECO:0000313" key="4">
    <source>
        <dbReference type="Proteomes" id="UP000217790"/>
    </source>
</evidence>
<dbReference type="Proteomes" id="UP000217790">
    <property type="component" value="Unassembled WGS sequence"/>
</dbReference>
<feature type="transmembrane region" description="Helical" evidence="2">
    <location>
        <begin position="112"/>
        <end position="132"/>
    </location>
</feature>
<feature type="transmembrane region" description="Helical" evidence="2">
    <location>
        <begin position="138"/>
        <end position="157"/>
    </location>
</feature>
<keyword evidence="4" id="KW-1185">Reference proteome</keyword>